<comment type="subunit">
    <text evidence="10">Homodimer.</text>
</comment>
<dbReference type="EC" id="5.1.3.2" evidence="5 10"/>
<keyword evidence="13" id="KW-1185">Reference proteome</keyword>
<protein>
    <recommendedName>
        <fullName evidence="6 10">UDP-glucose 4-epimerase</fullName>
        <ecNumber evidence="5 10">5.1.3.2</ecNumber>
    </recommendedName>
</protein>
<dbReference type="CDD" id="cd05247">
    <property type="entry name" value="UDP_G4E_1_SDR_e"/>
    <property type="match status" value="1"/>
</dbReference>
<dbReference type="NCBIfam" id="TIGR01179">
    <property type="entry name" value="galE"/>
    <property type="match status" value="1"/>
</dbReference>
<dbReference type="PANTHER" id="PTHR43725:SF53">
    <property type="entry name" value="UDP-ARABINOSE 4-EPIMERASE 1"/>
    <property type="match status" value="1"/>
</dbReference>
<comment type="catalytic activity">
    <reaction evidence="1 10">
        <text>UDP-alpha-D-glucose = UDP-alpha-D-galactose</text>
        <dbReference type="Rhea" id="RHEA:22168"/>
        <dbReference type="ChEBI" id="CHEBI:58885"/>
        <dbReference type="ChEBI" id="CHEBI:66914"/>
        <dbReference type="EC" id="5.1.3.2"/>
    </reaction>
</comment>
<dbReference type="InterPro" id="IPR005886">
    <property type="entry name" value="UDP_G4E"/>
</dbReference>
<dbReference type="HOGENOM" id="CLU_007383_1_10_4"/>
<name>A0A0B7J111_9PROT</name>
<dbReference type="InterPro" id="IPR036291">
    <property type="entry name" value="NAD(P)-bd_dom_sf"/>
</dbReference>
<comment type="cofactor">
    <cofactor evidence="2 10">
        <name>NAD(+)</name>
        <dbReference type="ChEBI" id="CHEBI:57540"/>
    </cofactor>
</comment>
<comment type="similarity">
    <text evidence="4 10">Belongs to the NAD(P)-dependent epimerase/dehydratase family.</text>
</comment>
<dbReference type="EMBL" id="LN794158">
    <property type="protein sequence ID" value="CEN56348.1"/>
    <property type="molecule type" value="Genomic_DNA"/>
</dbReference>
<dbReference type="PANTHER" id="PTHR43725">
    <property type="entry name" value="UDP-GLUCOSE 4-EPIMERASE"/>
    <property type="match status" value="1"/>
</dbReference>
<evidence type="ECO:0000256" key="9">
    <source>
        <dbReference type="ARBA" id="ARBA00023277"/>
    </source>
</evidence>
<evidence type="ECO:0000256" key="10">
    <source>
        <dbReference type="RuleBase" id="RU366046"/>
    </source>
</evidence>
<feature type="domain" description="NAD-dependent epimerase/dehydratase" evidence="11">
    <location>
        <begin position="4"/>
        <end position="252"/>
    </location>
</feature>
<evidence type="ECO:0000256" key="5">
    <source>
        <dbReference type="ARBA" id="ARBA00013189"/>
    </source>
</evidence>
<dbReference type="RefSeq" id="WP_045752035.1">
    <property type="nucleotide sequence ID" value="NZ_LN794158.1"/>
</dbReference>
<dbReference type="KEGG" id="mbac:BN1209_1310"/>
<dbReference type="SUPFAM" id="SSF51735">
    <property type="entry name" value="NAD(P)-binding Rossmann-fold domains"/>
    <property type="match status" value="1"/>
</dbReference>
<dbReference type="Pfam" id="PF01370">
    <property type="entry name" value="Epimerase"/>
    <property type="match status" value="1"/>
</dbReference>
<comment type="pathway">
    <text evidence="3 10">Carbohydrate metabolism; galactose metabolism.</text>
</comment>
<dbReference type="Gene3D" id="3.40.50.720">
    <property type="entry name" value="NAD(P)-binding Rossmann-like Domain"/>
    <property type="match status" value="1"/>
</dbReference>
<dbReference type="UniPathway" id="UPA00214"/>
<keyword evidence="7 10" id="KW-0520">NAD</keyword>
<evidence type="ECO:0000256" key="7">
    <source>
        <dbReference type="ARBA" id="ARBA00023027"/>
    </source>
</evidence>
<dbReference type="OrthoDB" id="9803010at2"/>
<dbReference type="GO" id="GO:0006012">
    <property type="term" value="P:galactose metabolic process"/>
    <property type="evidence" value="ECO:0007669"/>
    <property type="project" value="UniProtKB-UniPathway"/>
</dbReference>
<accession>A0A0B7J111</accession>
<keyword evidence="8 10" id="KW-0413">Isomerase</keyword>
<sequence length="327" mass="36659">MKTVLVTGGGGYIGSHMVKLLERKGFSIITVDNLSNGFKHELIANNLIEIDLLDSVAVNHLFASQNIDVVIHFAGLISVAESVSDPNKYYENNVIGTLNLLNAMHLHNVEKLIFSSTAAVYGHPQSEMIKESHEKNPINPYGKTKLVIEEFIRTLNKNFKLQYGILRYFNAAGADPEAELGERHTPETHLIPLTIFAALSGEFELNIFGNDYPTPDGTCIRDYVHVSDLCDAHLLVLKKLLSCNESMEFNLGNGKGYSCLDVVNAVEKISQKKVKFKFSNRRDGDPTQLIADSALIREKLGWTPKFEQIETIIEHALNWETKIKRYI</sequence>
<dbReference type="AlphaFoldDB" id="A0A0B7J111"/>
<evidence type="ECO:0000259" key="11">
    <source>
        <dbReference type="Pfam" id="PF01370"/>
    </source>
</evidence>
<organism evidence="12 13">
    <name type="scientific">Candidatus Methylopumilus turicensis</name>
    <dbReference type="NCBI Taxonomy" id="1581680"/>
    <lineage>
        <taxon>Bacteria</taxon>
        <taxon>Pseudomonadati</taxon>
        <taxon>Pseudomonadota</taxon>
        <taxon>Betaproteobacteria</taxon>
        <taxon>Nitrosomonadales</taxon>
        <taxon>Methylophilaceae</taxon>
        <taxon>Candidatus Methylopumilus</taxon>
    </lineage>
</organism>
<evidence type="ECO:0000313" key="13">
    <source>
        <dbReference type="Proteomes" id="UP000056322"/>
    </source>
</evidence>
<dbReference type="Proteomes" id="UP000056322">
    <property type="component" value="Chromosome 1"/>
</dbReference>
<evidence type="ECO:0000256" key="2">
    <source>
        <dbReference type="ARBA" id="ARBA00001911"/>
    </source>
</evidence>
<proteinExistence type="inferred from homology"/>
<evidence type="ECO:0000256" key="8">
    <source>
        <dbReference type="ARBA" id="ARBA00023235"/>
    </source>
</evidence>
<keyword evidence="9 10" id="KW-0119">Carbohydrate metabolism</keyword>
<reference evidence="13" key="1">
    <citation type="submission" date="2014-12" db="EMBL/GenBank/DDBJ databases">
        <authorList>
            <person name="Salcher M.M."/>
        </authorList>
    </citation>
    <scope>NUCLEOTIDE SEQUENCE [LARGE SCALE GENOMIC DNA]</scope>
    <source>
        <strain evidence="13">MMS-10A-171</strain>
    </source>
</reference>
<evidence type="ECO:0000313" key="12">
    <source>
        <dbReference type="EMBL" id="CEN56348.1"/>
    </source>
</evidence>
<dbReference type="GO" id="GO:0003978">
    <property type="term" value="F:UDP-glucose 4-epimerase activity"/>
    <property type="evidence" value="ECO:0007669"/>
    <property type="project" value="UniProtKB-UniRule"/>
</dbReference>
<evidence type="ECO:0000256" key="6">
    <source>
        <dbReference type="ARBA" id="ARBA00018569"/>
    </source>
</evidence>
<evidence type="ECO:0000256" key="1">
    <source>
        <dbReference type="ARBA" id="ARBA00000083"/>
    </source>
</evidence>
<evidence type="ECO:0000256" key="3">
    <source>
        <dbReference type="ARBA" id="ARBA00004947"/>
    </source>
</evidence>
<dbReference type="InterPro" id="IPR001509">
    <property type="entry name" value="Epimerase_deHydtase"/>
</dbReference>
<evidence type="ECO:0000256" key="4">
    <source>
        <dbReference type="ARBA" id="ARBA00007637"/>
    </source>
</evidence>
<gene>
    <name evidence="12" type="primary">galE</name>
    <name evidence="12" type="ORF">BN1209_1310</name>
</gene>
<dbReference type="Gene3D" id="3.90.25.10">
    <property type="entry name" value="UDP-galactose 4-epimerase, domain 1"/>
    <property type="match status" value="1"/>
</dbReference>
<dbReference type="STRING" id="1581680.BN1209_1310"/>